<feature type="compositionally biased region" description="Basic residues" evidence="3">
    <location>
        <begin position="72"/>
        <end position="84"/>
    </location>
</feature>
<evidence type="ECO:0000313" key="6">
    <source>
        <dbReference type="EMBL" id="CCD48533.1"/>
    </source>
</evidence>
<feature type="compositionally biased region" description="Low complexity" evidence="3">
    <location>
        <begin position="57"/>
        <end position="70"/>
    </location>
</feature>
<feature type="compositionally biased region" description="Low complexity" evidence="3">
    <location>
        <begin position="11"/>
        <end position="22"/>
    </location>
</feature>
<dbReference type="InterPro" id="IPR001138">
    <property type="entry name" value="Zn2Cys6_DnaBD"/>
</dbReference>
<dbReference type="GO" id="GO:0003677">
    <property type="term" value="F:DNA binding"/>
    <property type="evidence" value="ECO:0007669"/>
    <property type="project" value="InterPro"/>
</dbReference>
<dbReference type="InterPro" id="IPR050987">
    <property type="entry name" value="AtrR-like"/>
</dbReference>
<gene>
    <name evidence="6" type="ORF">BofuT4_P109170.1</name>
</gene>
<evidence type="ECO:0000259" key="5">
    <source>
        <dbReference type="PROSITE" id="PS50048"/>
    </source>
</evidence>
<keyword evidence="2" id="KW-0539">Nucleus</keyword>
<dbReference type="EMBL" id="FQ790293">
    <property type="protein sequence ID" value="CCD48533.1"/>
    <property type="molecule type" value="Genomic_DNA"/>
</dbReference>
<dbReference type="GO" id="GO:0000981">
    <property type="term" value="F:DNA-binding transcription factor activity, RNA polymerase II-specific"/>
    <property type="evidence" value="ECO:0007669"/>
    <property type="project" value="InterPro"/>
</dbReference>
<keyword evidence="1" id="KW-0479">Metal-binding</keyword>
<sequence>MDQDSEHPKNGSSSTTKTPSSGGRRHACDRCQRQKLKCDIEKPCLLCVRSGSACTTTARTTKTTSGASRTLVGRKSKQTRRKAARQGTAAPSALGTPSATPTDWDSGPSNSRTINFLDRLQTPNHDEKGLHSETALSNSLHDDDTISRRTTPFPEPHKYAEMSAIGLTSKLFHIHKQASINSSVESYSTNAIPGGNFVNTQNKDRQTVESVSLDSLFPGFTFPPRPICDFLVESYRKSVHWFMMLFHEASFESEYKKVMDSQVASPRQLGIVVLFLTVFTMGARYTTDDEALEACGPNLDLGSLQQQMLKEVQAHLLDVIDIGGVESVQICVLLSSFYMYNGRPNLALAILGAGVQSSQAIGLHKESLWGPLTETAKEVRRRAWWALYVLDRAYHPLRFSSITYGRPLSINDSDCDVRMPGKMDDVSKVHPLLNSLEHVDANSPTQVTLNSYHRFKFALYTIASPIIGGIYNLKKSNPSNMVQQAILINTNLVRWFDQLPPELKLDSNTDLDVTNLPASEVKICRLFQLQALALQLAYDNIQIILHRPFLQYNHCLAVLPTSATSDLRPTSLEQSRHCARRTCNISPRYANLLLAARDTHAVAYVAIQNFTAGVTLGMVALSDPGSEQAQDAKRGVSNSISLQRMLAVSSIVPLQTVKVLEELFRLIFKREMEVMLGGPPLNLEPGTVSSSFSQHEQGINESPRHPVQNKTALPKSPPLQTSQTVVMDPLQASCETGDKQSQATEMRSAQELGNGMDWGNWSFDSGIDNALESIQQVLWQNSHPTTSSETLSMNTTGSCGNAYGPQRQVAVDDSKNSTTLPPEVQSFGINDTLGQGSCDLYGQSWMWNWDPSAGDKGPNFG</sequence>
<evidence type="ECO:0000256" key="1">
    <source>
        <dbReference type="ARBA" id="ARBA00022723"/>
    </source>
</evidence>
<dbReference type="PANTHER" id="PTHR46910">
    <property type="entry name" value="TRANSCRIPTION FACTOR PDR1"/>
    <property type="match status" value="1"/>
</dbReference>
<dbReference type="OrthoDB" id="3266505at2759"/>
<dbReference type="InterPro" id="IPR036864">
    <property type="entry name" value="Zn2-C6_fun-type_DNA-bd_sf"/>
</dbReference>
<dbReference type="GO" id="GO:0008270">
    <property type="term" value="F:zinc ion binding"/>
    <property type="evidence" value="ECO:0007669"/>
    <property type="project" value="InterPro"/>
</dbReference>
<feature type="compositionally biased region" description="Polar residues" evidence="3">
    <location>
        <begin position="95"/>
        <end position="113"/>
    </location>
</feature>
<dbReference type="InterPro" id="IPR000253">
    <property type="entry name" value="FHA_dom"/>
</dbReference>
<evidence type="ECO:0000256" key="3">
    <source>
        <dbReference type="SAM" id="MobiDB-lite"/>
    </source>
</evidence>
<dbReference type="AlphaFoldDB" id="G2Y7D1"/>
<dbReference type="CDD" id="cd00067">
    <property type="entry name" value="GAL4"/>
    <property type="match status" value="1"/>
</dbReference>
<organism evidence="6 7">
    <name type="scientific">Botryotinia fuckeliana (strain T4)</name>
    <name type="common">Noble rot fungus</name>
    <name type="synonym">Botrytis cinerea</name>
    <dbReference type="NCBI Taxonomy" id="999810"/>
    <lineage>
        <taxon>Eukaryota</taxon>
        <taxon>Fungi</taxon>
        <taxon>Dikarya</taxon>
        <taxon>Ascomycota</taxon>
        <taxon>Pezizomycotina</taxon>
        <taxon>Leotiomycetes</taxon>
        <taxon>Helotiales</taxon>
        <taxon>Sclerotiniaceae</taxon>
        <taxon>Botrytis</taxon>
    </lineage>
</organism>
<dbReference type="STRING" id="999810.G2Y7D1"/>
<dbReference type="Gene3D" id="4.10.240.10">
    <property type="entry name" value="Zn(2)-C6 fungal-type DNA-binding domain"/>
    <property type="match status" value="1"/>
</dbReference>
<feature type="compositionally biased region" description="Polar residues" evidence="3">
    <location>
        <begin position="687"/>
        <end position="700"/>
    </location>
</feature>
<dbReference type="PROSITE" id="PS50006">
    <property type="entry name" value="FHA_DOMAIN"/>
    <property type="match status" value="1"/>
</dbReference>
<reference evidence="7" key="1">
    <citation type="journal article" date="2011" name="PLoS Genet.">
        <title>Genomic analysis of the necrotrophic fungal pathogens Sclerotinia sclerotiorum and Botrytis cinerea.</title>
        <authorList>
            <person name="Amselem J."/>
            <person name="Cuomo C.A."/>
            <person name="van Kan J.A."/>
            <person name="Viaud M."/>
            <person name="Benito E.P."/>
            <person name="Couloux A."/>
            <person name="Coutinho P.M."/>
            <person name="de Vries R.P."/>
            <person name="Dyer P.S."/>
            <person name="Fillinger S."/>
            <person name="Fournier E."/>
            <person name="Gout L."/>
            <person name="Hahn M."/>
            <person name="Kohn L."/>
            <person name="Lapalu N."/>
            <person name="Plummer K.M."/>
            <person name="Pradier J.M."/>
            <person name="Quevillon E."/>
            <person name="Sharon A."/>
            <person name="Simon A."/>
            <person name="ten Have A."/>
            <person name="Tudzynski B."/>
            <person name="Tudzynski P."/>
            <person name="Wincker P."/>
            <person name="Andrew M."/>
            <person name="Anthouard V."/>
            <person name="Beever R.E."/>
            <person name="Beffa R."/>
            <person name="Benoit I."/>
            <person name="Bouzid O."/>
            <person name="Brault B."/>
            <person name="Chen Z."/>
            <person name="Choquer M."/>
            <person name="Collemare J."/>
            <person name="Cotton P."/>
            <person name="Danchin E.G."/>
            <person name="Da Silva C."/>
            <person name="Gautier A."/>
            <person name="Giraud C."/>
            <person name="Giraud T."/>
            <person name="Gonzalez C."/>
            <person name="Grossetete S."/>
            <person name="Guldener U."/>
            <person name="Henrissat B."/>
            <person name="Howlett B.J."/>
            <person name="Kodira C."/>
            <person name="Kretschmer M."/>
            <person name="Lappartient A."/>
            <person name="Leroch M."/>
            <person name="Levis C."/>
            <person name="Mauceli E."/>
            <person name="Neuveglise C."/>
            <person name="Oeser B."/>
            <person name="Pearson M."/>
            <person name="Poulain J."/>
            <person name="Poussereau N."/>
            <person name="Quesneville H."/>
            <person name="Rascle C."/>
            <person name="Schumacher J."/>
            <person name="Segurens B."/>
            <person name="Sexton A."/>
            <person name="Silva E."/>
            <person name="Sirven C."/>
            <person name="Soanes D.M."/>
            <person name="Talbot N.J."/>
            <person name="Templeton M."/>
            <person name="Yandava C."/>
            <person name="Yarden O."/>
            <person name="Zeng Q."/>
            <person name="Rollins J.A."/>
            <person name="Lebrun M.H."/>
            <person name="Dickman M."/>
        </authorList>
    </citation>
    <scope>NUCLEOTIDE SEQUENCE [LARGE SCALE GENOMIC DNA]</scope>
    <source>
        <strain evidence="7">T4</strain>
    </source>
</reference>
<dbReference type="Proteomes" id="UP000008177">
    <property type="component" value="Unplaced contigs"/>
</dbReference>
<evidence type="ECO:0000313" key="7">
    <source>
        <dbReference type="Proteomes" id="UP000008177"/>
    </source>
</evidence>
<dbReference type="CDD" id="cd12148">
    <property type="entry name" value="fungal_TF_MHR"/>
    <property type="match status" value="1"/>
</dbReference>
<dbReference type="InParanoid" id="G2Y7D1"/>
<name>G2Y7D1_BOTF4</name>
<dbReference type="InterPro" id="IPR007219">
    <property type="entry name" value="XnlR_reg_dom"/>
</dbReference>
<feature type="domain" description="Zn(2)-C6 fungal-type" evidence="5">
    <location>
        <begin position="27"/>
        <end position="56"/>
    </location>
</feature>
<dbReference type="Pfam" id="PF04082">
    <property type="entry name" value="Fungal_trans"/>
    <property type="match status" value="1"/>
</dbReference>
<dbReference type="PROSITE" id="PS50048">
    <property type="entry name" value="ZN2_CY6_FUNGAL_2"/>
    <property type="match status" value="1"/>
</dbReference>
<feature type="domain" description="FHA" evidence="4">
    <location>
        <begin position="402"/>
        <end position="430"/>
    </location>
</feature>
<dbReference type="SMART" id="SM00906">
    <property type="entry name" value="Fungal_trans"/>
    <property type="match status" value="1"/>
</dbReference>
<dbReference type="Pfam" id="PF00172">
    <property type="entry name" value="Zn_clus"/>
    <property type="match status" value="1"/>
</dbReference>
<protein>
    <submittedName>
        <fullName evidence="6">Similar to transcription factor Cys6</fullName>
    </submittedName>
</protein>
<dbReference type="SUPFAM" id="SSF57701">
    <property type="entry name" value="Zn2/Cys6 DNA-binding domain"/>
    <property type="match status" value="1"/>
</dbReference>
<evidence type="ECO:0000256" key="2">
    <source>
        <dbReference type="ARBA" id="ARBA00023242"/>
    </source>
</evidence>
<evidence type="ECO:0000259" key="4">
    <source>
        <dbReference type="PROSITE" id="PS50006"/>
    </source>
</evidence>
<feature type="region of interest" description="Disordered" evidence="3">
    <location>
        <begin position="135"/>
        <end position="156"/>
    </location>
</feature>
<dbReference type="GO" id="GO:0006351">
    <property type="term" value="P:DNA-templated transcription"/>
    <property type="evidence" value="ECO:0007669"/>
    <property type="project" value="InterPro"/>
</dbReference>
<proteinExistence type="predicted"/>
<dbReference type="PANTHER" id="PTHR46910:SF17">
    <property type="entry name" value="SCFA-RELATED"/>
    <property type="match status" value="1"/>
</dbReference>
<feature type="region of interest" description="Disordered" evidence="3">
    <location>
        <begin position="685"/>
        <end position="721"/>
    </location>
</feature>
<accession>G2Y7D1</accession>
<feature type="region of interest" description="Disordered" evidence="3">
    <location>
        <begin position="57"/>
        <end position="113"/>
    </location>
</feature>
<dbReference type="HOGENOM" id="CLU_005767_1_0_1"/>
<feature type="region of interest" description="Disordered" evidence="3">
    <location>
        <begin position="1"/>
        <end position="27"/>
    </location>
</feature>
<dbReference type="SMART" id="SM00066">
    <property type="entry name" value="GAL4"/>
    <property type="match status" value="1"/>
</dbReference>
<dbReference type="eggNOG" id="ENOG502SHMX">
    <property type="taxonomic scope" value="Eukaryota"/>
</dbReference>